<name>A0A4Y2P0S6_ARAVE</name>
<organism evidence="1 2">
    <name type="scientific">Araneus ventricosus</name>
    <name type="common">Orbweaver spider</name>
    <name type="synonym">Epeira ventricosa</name>
    <dbReference type="NCBI Taxonomy" id="182803"/>
    <lineage>
        <taxon>Eukaryota</taxon>
        <taxon>Metazoa</taxon>
        <taxon>Ecdysozoa</taxon>
        <taxon>Arthropoda</taxon>
        <taxon>Chelicerata</taxon>
        <taxon>Arachnida</taxon>
        <taxon>Araneae</taxon>
        <taxon>Araneomorphae</taxon>
        <taxon>Entelegynae</taxon>
        <taxon>Araneoidea</taxon>
        <taxon>Araneidae</taxon>
        <taxon>Araneus</taxon>
    </lineage>
</organism>
<sequence>GTKHPPVGVVRDLETGASSCVLLVLNLTTLPKPNDIPGLLPKSKKNLDTIRNYSQSNQLRSFINLLTSSPVRKTVKEILYKVLFNITTDNFDIELLAFLNGIVLP</sequence>
<comment type="caution">
    <text evidence="1">The sequence shown here is derived from an EMBL/GenBank/DDBJ whole genome shotgun (WGS) entry which is preliminary data.</text>
</comment>
<evidence type="ECO:0000313" key="1">
    <source>
        <dbReference type="EMBL" id="GBN44150.1"/>
    </source>
</evidence>
<dbReference type="Proteomes" id="UP000499080">
    <property type="component" value="Unassembled WGS sequence"/>
</dbReference>
<dbReference type="EMBL" id="BGPR01290080">
    <property type="protein sequence ID" value="GBN44150.1"/>
    <property type="molecule type" value="Genomic_DNA"/>
</dbReference>
<dbReference type="AlphaFoldDB" id="A0A4Y2P0S6"/>
<reference evidence="1 2" key="1">
    <citation type="journal article" date="2019" name="Sci. Rep.">
        <title>Orb-weaving spider Araneus ventricosus genome elucidates the spidroin gene catalogue.</title>
        <authorList>
            <person name="Kono N."/>
            <person name="Nakamura H."/>
            <person name="Ohtoshi R."/>
            <person name="Moran D.A.P."/>
            <person name="Shinohara A."/>
            <person name="Yoshida Y."/>
            <person name="Fujiwara M."/>
            <person name="Mori M."/>
            <person name="Tomita M."/>
            <person name="Arakawa K."/>
        </authorList>
    </citation>
    <scope>NUCLEOTIDE SEQUENCE [LARGE SCALE GENOMIC DNA]</scope>
</reference>
<accession>A0A4Y2P0S6</accession>
<proteinExistence type="predicted"/>
<feature type="non-terminal residue" evidence="1">
    <location>
        <position position="1"/>
    </location>
</feature>
<protein>
    <submittedName>
        <fullName evidence="1">Uncharacterized protein</fullName>
    </submittedName>
</protein>
<evidence type="ECO:0000313" key="2">
    <source>
        <dbReference type="Proteomes" id="UP000499080"/>
    </source>
</evidence>
<keyword evidence="2" id="KW-1185">Reference proteome</keyword>
<gene>
    <name evidence="1" type="ORF">AVEN_17212_1</name>
</gene>